<dbReference type="AlphaFoldDB" id="A0A6H1UHU8"/>
<gene>
    <name evidence="4" type="ORF">HER31_18330</name>
</gene>
<dbReference type="RefSeq" id="WP_168662886.1">
    <property type="nucleotide sequence ID" value="NZ_CP051180.1"/>
</dbReference>
<keyword evidence="1" id="KW-0677">Repeat</keyword>
<feature type="chain" id="PRO_5026061277" description="Teneurin-like YD-shell domain-containing protein" evidence="2">
    <location>
        <begin position="30"/>
        <end position="301"/>
    </location>
</feature>
<protein>
    <recommendedName>
        <fullName evidence="3">Teneurin-like YD-shell domain-containing protein</fullName>
    </recommendedName>
</protein>
<dbReference type="InterPro" id="IPR050708">
    <property type="entry name" value="T6SS_VgrG/RHS"/>
</dbReference>
<dbReference type="InterPro" id="IPR056823">
    <property type="entry name" value="TEN-like_YD-shell"/>
</dbReference>
<keyword evidence="2" id="KW-0732">Signal</keyword>
<dbReference type="EMBL" id="CP051180">
    <property type="protein sequence ID" value="QIZ78685.1"/>
    <property type="molecule type" value="Genomic_DNA"/>
</dbReference>
<evidence type="ECO:0000313" key="4">
    <source>
        <dbReference type="EMBL" id="QIZ78685.1"/>
    </source>
</evidence>
<dbReference type="NCBIfam" id="TIGR03696">
    <property type="entry name" value="Rhs_assc_core"/>
    <property type="match status" value="1"/>
</dbReference>
<dbReference type="PANTHER" id="PTHR32305:SF15">
    <property type="entry name" value="PROTEIN RHSA-RELATED"/>
    <property type="match status" value="1"/>
</dbReference>
<sequence length="301" mass="31558">MNNIQFKWSKAVLLSTAIFIALMALPTQAAKVTYMHSDALGSPVAATDEEGNVLWREHYDLFGKRLNNQGDDTGYTSHEFDKDTGLTYMQARYYDPLIGRFYSNDPVDALGHIQRGNPVHGFNRYTYANNNPYKYVDPDGEFGVLGFAIGFIADAGAQYVMTGSVDLKQSLVSGAVGAVTGGLTSLAKSSLSVGGKVVASQSEKIAAGALVSAGGGVAGATGYAVNENLNGETPSLSDTTVNGVMSMSGPGKQVGSAIAKVATAVKDTVKSLDNQAFDAGVNAASDFAGKTIDQGLQKEER</sequence>
<evidence type="ECO:0000256" key="1">
    <source>
        <dbReference type="ARBA" id="ARBA00022737"/>
    </source>
</evidence>
<evidence type="ECO:0000256" key="2">
    <source>
        <dbReference type="SAM" id="SignalP"/>
    </source>
</evidence>
<dbReference type="Pfam" id="PF25023">
    <property type="entry name" value="TEN_YD-shell"/>
    <property type="match status" value="1"/>
</dbReference>
<dbReference type="InterPro" id="IPR022385">
    <property type="entry name" value="Rhs_assc_core"/>
</dbReference>
<keyword evidence="5" id="KW-1185">Reference proteome</keyword>
<proteinExistence type="predicted"/>
<feature type="signal peptide" evidence="2">
    <location>
        <begin position="1"/>
        <end position="29"/>
    </location>
</feature>
<reference evidence="4 5" key="1">
    <citation type="submission" date="2020-04" db="EMBL/GenBank/DDBJ databases">
        <title>Ferrimonas sp. S7 isolated from sea water.</title>
        <authorList>
            <person name="Bae S.S."/>
            <person name="Baek K."/>
        </authorList>
    </citation>
    <scope>NUCLEOTIDE SEQUENCE [LARGE SCALE GENOMIC DNA]</scope>
    <source>
        <strain evidence="4 5">S7</strain>
    </source>
</reference>
<name>A0A6H1UHU8_9GAMM</name>
<dbReference type="Proteomes" id="UP000501602">
    <property type="component" value="Chromosome"/>
</dbReference>
<organism evidence="4 5">
    <name type="scientific">Ferrimonas lipolytica</name>
    <dbReference type="NCBI Taxonomy" id="2724191"/>
    <lineage>
        <taxon>Bacteria</taxon>
        <taxon>Pseudomonadati</taxon>
        <taxon>Pseudomonadota</taxon>
        <taxon>Gammaproteobacteria</taxon>
        <taxon>Alteromonadales</taxon>
        <taxon>Ferrimonadaceae</taxon>
        <taxon>Ferrimonas</taxon>
    </lineage>
</organism>
<feature type="domain" description="Teneurin-like YD-shell" evidence="3">
    <location>
        <begin position="28"/>
        <end position="132"/>
    </location>
</feature>
<dbReference type="PANTHER" id="PTHR32305">
    <property type="match status" value="1"/>
</dbReference>
<accession>A0A6H1UHU8</accession>
<evidence type="ECO:0000313" key="5">
    <source>
        <dbReference type="Proteomes" id="UP000501602"/>
    </source>
</evidence>
<dbReference type="Gene3D" id="2.180.10.10">
    <property type="entry name" value="RHS repeat-associated core"/>
    <property type="match status" value="1"/>
</dbReference>
<dbReference type="KEGG" id="fes:HER31_18330"/>
<evidence type="ECO:0000259" key="3">
    <source>
        <dbReference type="Pfam" id="PF25023"/>
    </source>
</evidence>